<keyword evidence="3" id="KW-0472">Membrane</keyword>
<dbReference type="EMBL" id="LUAX01000001">
    <property type="protein sequence ID" value="OAN00519.1"/>
    <property type="molecule type" value="Genomic_DNA"/>
</dbReference>
<reference evidence="4" key="2">
    <citation type="submission" date="2022-11" db="EMBL/GenBank/DDBJ databases">
        <title>Role of the vibriolysin VemA secreted by the emergent pathogen Vibrio europaeus in the colonization of Manila clam mucus.</title>
        <authorList>
            <person name="Martinez C."/>
            <person name="Rodriguez S."/>
            <person name="Vences A."/>
            <person name="Barja J.L."/>
            <person name="Toranzo A.E."/>
            <person name="Dubert J."/>
        </authorList>
    </citation>
    <scope>NUCLEOTIDE SEQUENCE</scope>
    <source>
        <strain evidence="4">3454</strain>
    </source>
</reference>
<dbReference type="GeneID" id="78075073"/>
<comment type="caution">
    <text evidence="5">The sequence shown here is derived from an EMBL/GenBank/DDBJ whole genome shotgun (WGS) entry which is preliminary data.</text>
</comment>
<evidence type="ECO:0000256" key="3">
    <source>
        <dbReference type="SAM" id="Phobius"/>
    </source>
</evidence>
<keyword evidence="7" id="KW-1185">Reference proteome</keyword>
<accession>A0A178JG77</accession>
<reference evidence="5 6" key="1">
    <citation type="submission" date="2016-03" db="EMBL/GenBank/DDBJ databases">
        <title>Draft genome sequence of the Vibrio tubiashii subs. europaeus.</title>
        <authorList>
            <person name="Spinard E."/>
            <person name="Dubert J."/>
            <person name="Nelson D.R."/>
            <person name="Barja J.L."/>
        </authorList>
    </citation>
    <scope>NUCLEOTIDE SEQUENCE [LARGE SCALE GENOMIC DNA]</scope>
    <source>
        <strain evidence="6">PP-638</strain>
        <strain evidence="5">PP2-638</strain>
    </source>
</reference>
<evidence type="ECO:0000313" key="6">
    <source>
        <dbReference type="Proteomes" id="UP000094761"/>
    </source>
</evidence>
<keyword evidence="3" id="KW-1133">Transmembrane helix</keyword>
<gene>
    <name evidence="5" type="ORF">AZ468_05180</name>
    <name evidence="4" type="ORF">OPW20_17020</name>
</gene>
<dbReference type="OrthoDB" id="1406605at2"/>
<organism evidence="5 6">
    <name type="scientific">Vibrio europaeus</name>
    <dbReference type="NCBI Taxonomy" id="300876"/>
    <lineage>
        <taxon>Bacteria</taxon>
        <taxon>Pseudomonadati</taxon>
        <taxon>Pseudomonadota</taxon>
        <taxon>Gammaproteobacteria</taxon>
        <taxon>Vibrionales</taxon>
        <taxon>Vibrionaceae</taxon>
        <taxon>Vibrio</taxon>
        <taxon>Vibrio oreintalis group</taxon>
    </lineage>
</organism>
<feature type="transmembrane region" description="Helical" evidence="3">
    <location>
        <begin position="340"/>
        <end position="359"/>
    </location>
</feature>
<evidence type="ECO:0000256" key="2">
    <source>
        <dbReference type="SAM" id="MobiDB-lite"/>
    </source>
</evidence>
<dbReference type="EMBL" id="JAPFIT010000018">
    <property type="protein sequence ID" value="MDC5741778.1"/>
    <property type="molecule type" value="Genomic_DNA"/>
</dbReference>
<dbReference type="AlphaFoldDB" id="A0A178JG77"/>
<sequence>MIFSSVAEDRLNKKIDKEKEYLWNDINEIKKSLEQFEKSLSALETSTPEHHKKVVGARNDLSRLRGQANERMEKIEDYYVHIKEGAETASSLVKTTTESIEEIKRQEVSASQTLASLTSDHQDYINKKSEIESAIDELKNLIDEKDVLSVKIESLSEQVGESEEISNRLKLLVKNSNLDRNKIRELHSEVFGYTEENEFGEQVTYEGLKDELESSYKQIKADLASIDENLSLTKNTQIIALNQIENDYKESLDSFIQKAEISKNAVVEQLKSLLPDALTAGLSGAYVDKIKVEKEQLIKHEASFNKAILGLILCSLIPVAFSILRILFLKEPFDIVIKDAPMLYSMMLPVYAPILWVAYSSNKSYKLSKRLIEEYTHKEVSSRTFEGLSNQINNIGEDDTSGELRTKLLFNLLQVNSENPGKLISDYNNSDHPIIDAIDKSSKLADAINRLDNVPLVSPLLKHLNAKEKTKLEQRERDMLAVVDVETSEDANQRDKGQPEKEVNNG</sequence>
<name>A0A178JG77_9VIBR</name>
<dbReference type="RefSeq" id="WP_069666436.1">
    <property type="nucleotide sequence ID" value="NZ_JAPFIM010000026.1"/>
</dbReference>
<proteinExistence type="predicted"/>
<feature type="compositionally biased region" description="Basic and acidic residues" evidence="2">
    <location>
        <begin position="491"/>
        <end position="506"/>
    </location>
</feature>
<evidence type="ECO:0000313" key="5">
    <source>
        <dbReference type="EMBL" id="OAN00519.1"/>
    </source>
</evidence>
<feature type="transmembrane region" description="Helical" evidence="3">
    <location>
        <begin position="307"/>
        <end position="328"/>
    </location>
</feature>
<evidence type="ECO:0008006" key="8">
    <source>
        <dbReference type="Google" id="ProtNLM"/>
    </source>
</evidence>
<dbReference type="Proteomes" id="UP001150001">
    <property type="component" value="Unassembled WGS sequence"/>
</dbReference>
<protein>
    <recommendedName>
        <fullName evidence="8">Chromosome partition protein Smc</fullName>
    </recommendedName>
</protein>
<keyword evidence="3" id="KW-0812">Transmembrane</keyword>
<feature type="coiled-coil region" evidence="1">
    <location>
        <begin position="121"/>
        <end position="158"/>
    </location>
</feature>
<keyword evidence="1" id="KW-0175">Coiled coil</keyword>
<dbReference type="Proteomes" id="UP000094761">
    <property type="component" value="Unassembled WGS sequence"/>
</dbReference>
<evidence type="ECO:0000313" key="7">
    <source>
        <dbReference type="Proteomes" id="UP001150001"/>
    </source>
</evidence>
<evidence type="ECO:0000256" key="1">
    <source>
        <dbReference type="SAM" id="Coils"/>
    </source>
</evidence>
<feature type="region of interest" description="Disordered" evidence="2">
    <location>
        <begin position="482"/>
        <end position="506"/>
    </location>
</feature>
<evidence type="ECO:0000313" key="4">
    <source>
        <dbReference type="EMBL" id="MDC5741778.1"/>
    </source>
</evidence>